<accession>A0A9W8J621</accession>
<evidence type="ECO:0000256" key="1">
    <source>
        <dbReference type="SAM" id="MobiDB-lite"/>
    </source>
</evidence>
<name>A0A9W8J621_9AGAR</name>
<feature type="non-terminal residue" evidence="2">
    <location>
        <position position="1"/>
    </location>
</feature>
<organism evidence="2 3">
    <name type="scientific">Candolleomyces eurysporus</name>
    <dbReference type="NCBI Taxonomy" id="2828524"/>
    <lineage>
        <taxon>Eukaryota</taxon>
        <taxon>Fungi</taxon>
        <taxon>Dikarya</taxon>
        <taxon>Basidiomycota</taxon>
        <taxon>Agaricomycotina</taxon>
        <taxon>Agaricomycetes</taxon>
        <taxon>Agaricomycetidae</taxon>
        <taxon>Agaricales</taxon>
        <taxon>Agaricineae</taxon>
        <taxon>Psathyrellaceae</taxon>
        <taxon>Candolleomyces</taxon>
    </lineage>
</organism>
<feature type="compositionally biased region" description="Polar residues" evidence="1">
    <location>
        <begin position="131"/>
        <end position="141"/>
    </location>
</feature>
<comment type="caution">
    <text evidence="2">The sequence shown here is derived from an EMBL/GenBank/DDBJ whole genome shotgun (WGS) entry which is preliminary data.</text>
</comment>
<dbReference type="EMBL" id="JANBPK010001202">
    <property type="protein sequence ID" value="KAJ2924873.1"/>
    <property type="molecule type" value="Genomic_DNA"/>
</dbReference>
<dbReference type="AlphaFoldDB" id="A0A9W8J621"/>
<protein>
    <submittedName>
        <fullName evidence="2">Uncharacterized protein</fullName>
    </submittedName>
</protein>
<dbReference type="Proteomes" id="UP001140091">
    <property type="component" value="Unassembled WGS sequence"/>
</dbReference>
<evidence type="ECO:0000313" key="3">
    <source>
        <dbReference type="Proteomes" id="UP001140091"/>
    </source>
</evidence>
<gene>
    <name evidence="2" type="ORF">H1R20_g12248</name>
</gene>
<sequence>MATMMTSNLTSLVPIGGMFIERSTPEYGTVGDKAVQEAASMIDDCSKKIRGGCARNEYTQLWHDVMLSVALLELAVNVEQLSASATFEAKFWIENGPGGARIPEDYQVAWREEYEKRFRGPAGPINGMAGQRQTAPLTASQ</sequence>
<reference evidence="2" key="1">
    <citation type="submission" date="2022-06" db="EMBL/GenBank/DDBJ databases">
        <title>Genome Sequence of Candolleomyces eurysporus.</title>
        <authorList>
            <person name="Buettner E."/>
        </authorList>
    </citation>
    <scope>NUCLEOTIDE SEQUENCE</scope>
    <source>
        <strain evidence="2">VTCC 930004</strain>
    </source>
</reference>
<proteinExistence type="predicted"/>
<dbReference type="OrthoDB" id="10464936at2759"/>
<evidence type="ECO:0000313" key="2">
    <source>
        <dbReference type="EMBL" id="KAJ2924873.1"/>
    </source>
</evidence>
<feature type="region of interest" description="Disordered" evidence="1">
    <location>
        <begin position="121"/>
        <end position="141"/>
    </location>
</feature>
<keyword evidence="3" id="KW-1185">Reference proteome</keyword>